<comment type="caution">
    <text evidence="1">The sequence shown here is derived from an EMBL/GenBank/DDBJ whole genome shotgun (WGS) entry which is preliminary data.</text>
</comment>
<name>A0A9D4T9J9_RHISA</name>
<keyword evidence="2" id="KW-1185">Reference proteome</keyword>
<accession>A0A9D4T9J9</accession>
<evidence type="ECO:0000313" key="1">
    <source>
        <dbReference type="EMBL" id="KAH7983371.1"/>
    </source>
</evidence>
<organism evidence="1 2">
    <name type="scientific">Rhipicephalus sanguineus</name>
    <name type="common">Brown dog tick</name>
    <name type="synonym">Ixodes sanguineus</name>
    <dbReference type="NCBI Taxonomy" id="34632"/>
    <lineage>
        <taxon>Eukaryota</taxon>
        <taxon>Metazoa</taxon>
        <taxon>Ecdysozoa</taxon>
        <taxon>Arthropoda</taxon>
        <taxon>Chelicerata</taxon>
        <taxon>Arachnida</taxon>
        <taxon>Acari</taxon>
        <taxon>Parasitiformes</taxon>
        <taxon>Ixodida</taxon>
        <taxon>Ixodoidea</taxon>
        <taxon>Ixodidae</taxon>
        <taxon>Rhipicephalinae</taxon>
        <taxon>Rhipicephalus</taxon>
        <taxon>Rhipicephalus</taxon>
    </lineage>
</organism>
<sequence length="341" mass="38392">METLRIGILLMDEEVNRLVLGRIAELGLGERVDCVYAVKSDWRLVRCREAYGMTCFRKVRVLYSPALDGDHSLNIVHRVQETLTSLYLEGMAGVYMSCTAAQCLADVFAKSNALEHVTLLLDVEAGIVVTVLEGLALSRTIYSVVVGHRWQLCGKVAIAFGETLQKNSSIAELTVWQDTRIGFEELKAQLRLGVKRNYAIYKVQLLYGPEKNESHDWALLQMLHNNRIAINWAADVILGNSCTGACMYAFIRMKACNNCWAVLRHATGCDKQELESKMAEACKRSERELPRVPPGVTRAGGQIEVSGKRTSELYTLDNDFIEQVKIFFEAKKRENKPRRAQ</sequence>
<proteinExistence type="predicted"/>
<gene>
    <name evidence="1" type="ORF">HPB52_011518</name>
</gene>
<protein>
    <submittedName>
        <fullName evidence="1">Uncharacterized protein</fullName>
    </submittedName>
</protein>
<dbReference type="VEuPathDB" id="VectorBase:RSAN_027656"/>
<dbReference type="EMBL" id="JABSTV010001245">
    <property type="protein sequence ID" value="KAH7983371.1"/>
    <property type="molecule type" value="Genomic_DNA"/>
</dbReference>
<dbReference type="AlphaFoldDB" id="A0A9D4T9J9"/>
<evidence type="ECO:0000313" key="2">
    <source>
        <dbReference type="Proteomes" id="UP000821837"/>
    </source>
</evidence>
<reference evidence="1" key="2">
    <citation type="submission" date="2021-09" db="EMBL/GenBank/DDBJ databases">
        <authorList>
            <person name="Jia N."/>
            <person name="Wang J."/>
            <person name="Shi W."/>
            <person name="Du L."/>
            <person name="Sun Y."/>
            <person name="Zhan W."/>
            <person name="Jiang J."/>
            <person name="Wang Q."/>
            <person name="Zhang B."/>
            <person name="Ji P."/>
            <person name="Sakyi L.B."/>
            <person name="Cui X."/>
            <person name="Yuan T."/>
            <person name="Jiang B."/>
            <person name="Yang W."/>
            <person name="Lam T.T.-Y."/>
            <person name="Chang Q."/>
            <person name="Ding S."/>
            <person name="Wang X."/>
            <person name="Zhu J."/>
            <person name="Ruan X."/>
            <person name="Zhao L."/>
            <person name="Wei J."/>
            <person name="Que T."/>
            <person name="Du C."/>
            <person name="Cheng J."/>
            <person name="Dai P."/>
            <person name="Han X."/>
            <person name="Huang E."/>
            <person name="Gao Y."/>
            <person name="Liu J."/>
            <person name="Shao H."/>
            <person name="Ye R."/>
            <person name="Li L."/>
            <person name="Wei W."/>
            <person name="Wang X."/>
            <person name="Wang C."/>
            <person name="Huo Q."/>
            <person name="Li W."/>
            <person name="Guo W."/>
            <person name="Chen H."/>
            <person name="Chen S."/>
            <person name="Zhou L."/>
            <person name="Zhou L."/>
            <person name="Ni X."/>
            <person name="Tian J."/>
            <person name="Zhou Y."/>
            <person name="Sheng Y."/>
            <person name="Liu T."/>
            <person name="Pan Y."/>
            <person name="Xia L."/>
            <person name="Li J."/>
            <person name="Zhao F."/>
            <person name="Cao W."/>
        </authorList>
    </citation>
    <scope>NUCLEOTIDE SEQUENCE</scope>
    <source>
        <strain evidence="1">Rsan-2018</strain>
        <tissue evidence="1">Larvae</tissue>
    </source>
</reference>
<dbReference type="Proteomes" id="UP000821837">
    <property type="component" value="Chromosome 1"/>
</dbReference>
<reference evidence="1" key="1">
    <citation type="journal article" date="2020" name="Cell">
        <title>Large-Scale Comparative Analyses of Tick Genomes Elucidate Their Genetic Diversity and Vector Capacities.</title>
        <authorList>
            <consortium name="Tick Genome and Microbiome Consortium (TIGMIC)"/>
            <person name="Jia N."/>
            <person name="Wang J."/>
            <person name="Shi W."/>
            <person name="Du L."/>
            <person name="Sun Y."/>
            <person name="Zhan W."/>
            <person name="Jiang J.F."/>
            <person name="Wang Q."/>
            <person name="Zhang B."/>
            <person name="Ji P."/>
            <person name="Bell-Sakyi L."/>
            <person name="Cui X.M."/>
            <person name="Yuan T.T."/>
            <person name="Jiang B.G."/>
            <person name="Yang W.F."/>
            <person name="Lam T.T."/>
            <person name="Chang Q.C."/>
            <person name="Ding S.J."/>
            <person name="Wang X.J."/>
            <person name="Zhu J.G."/>
            <person name="Ruan X.D."/>
            <person name="Zhao L."/>
            <person name="Wei J.T."/>
            <person name="Ye R.Z."/>
            <person name="Que T.C."/>
            <person name="Du C.H."/>
            <person name="Zhou Y.H."/>
            <person name="Cheng J.X."/>
            <person name="Dai P.F."/>
            <person name="Guo W.B."/>
            <person name="Han X.H."/>
            <person name="Huang E.J."/>
            <person name="Li L.F."/>
            <person name="Wei W."/>
            <person name="Gao Y.C."/>
            <person name="Liu J.Z."/>
            <person name="Shao H.Z."/>
            <person name="Wang X."/>
            <person name="Wang C.C."/>
            <person name="Yang T.C."/>
            <person name="Huo Q.B."/>
            <person name="Li W."/>
            <person name="Chen H.Y."/>
            <person name="Chen S.E."/>
            <person name="Zhou L.G."/>
            <person name="Ni X.B."/>
            <person name="Tian J.H."/>
            <person name="Sheng Y."/>
            <person name="Liu T."/>
            <person name="Pan Y.S."/>
            <person name="Xia L.Y."/>
            <person name="Li J."/>
            <person name="Zhao F."/>
            <person name="Cao W.C."/>
        </authorList>
    </citation>
    <scope>NUCLEOTIDE SEQUENCE</scope>
    <source>
        <strain evidence="1">Rsan-2018</strain>
    </source>
</reference>